<feature type="compositionally biased region" description="Low complexity" evidence="5">
    <location>
        <begin position="756"/>
        <end position="773"/>
    </location>
</feature>
<sequence length="1099" mass="119914">MADQSNIQSAASKSIRPFKSSEEYLYAMKEDLAEWLNTLYDLDISADTFMDGLGTGCALCRHANNVTRAAQDFQLEYPEAAHSMKVPSKDVVFQSRNVVPGSFVARDNVTNFISWCRQELWIKDVLMFETNDLVEKCNEKNFVLCLLEVARRGSKFGMLAPMLIQLEEEIEEEIRDQESLRIDTGVPAEQSPPSRCFSRRESSKSVEDEDEPHPEPFIWQQKRVLLDMRNLDELVREILGQCSCPAQFPMIKVSEGKYKVGDSSALIFIRVLRTHVMVRVGGGWDTLEHYLDKHDPCRCAAFHRYHQAKASGQSQGGQSKSSSAHSSRSTSPGPHWRNDAIAPYKPPDRRSLEPSSAACPASSSTRPGRSRNPSGSSELDCGSARTLLPQPPRDRSEPRHFNPHNKETKLPLARRLSGDSDSSTASSKGGGGGGGGAGGGGGRYSLGGGSRRSGEEVVLFVNRKEGKHNIERPRAGNQAPSLRTAIPRARSQSRERSALAPLLKPNPPQGSSDGPRTSRTERGRSLGNDGPKRLHAPRSHSQNKLSVRTRSSDASPGPASCYRDPQRPPSDRREDLRVKQIPPSSPRLGGGLPKRQSSSCSNSPIKGVQNNNNNSSPSKKTISTPRPPPPRSPSIGKGKLLPPVTSRGGHSLHSSPRNSHHHTARSTRSLQAPRPAGRGHHRNWSGPERQEPEEERLSPGFPMLPALDPQREQDLYRSFEAEYLANTQQVRGAPSRTPGGATLQGAGTHSGPAPTDSNVTDSAYSSSNSSTSSLNVGAKIGTLPDLRESKRTNPRHLPLDDPLNLLYGQNFGGPHNFGQGENWGERGGGLKKLPAISSSLEEREFPSNLPGLSDTESNRPMHQAPLQPALHCRNMNGDQVGVPTKVGLTGDQCELGWDAGPEGDFPLENYQPHLPFDIENGHGSDDLPPPEACPSPVPLPPSEDCSFQDSSSENSSMCFSLSESRSESPPPSSPLANGDTDREVPSTKKGQKKGDRVDRISKQEPRVRIRPRIDNRPENSRSRIPTPVSYRDLEAHEKFSPCQTPPLSPQSSRSSGRTATCKILHQAFADMIHPQTGSPTMGNKDCSYPGKSGSLDTEA</sequence>
<proteinExistence type="inferred from homology"/>
<keyword evidence="2" id="KW-0963">Cytoplasm</keyword>
<feature type="compositionally biased region" description="Basic and acidic residues" evidence="5">
    <location>
        <begin position="564"/>
        <end position="578"/>
    </location>
</feature>
<reference evidence="8" key="1">
    <citation type="submission" date="2025-08" db="UniProtKB">
        <authorList>
            <consortium name="Ensembl"/>
        </authorList>
    </citation>
    <scope>IDENTIFICATION</scope>
</reference>
<dbReference type="PROSITE" id="PS51460">
    <property type="entry name" value="GAR"/>
    <property type="match status" value="1"/>
</dbReference>
<dbReference type="Pfam" id="PF02187">
    <property type="entry name" value="GAS2"/>
    <property type="match status" value="1"/>
</dbReference>
<dbReference type="InterPro" id="IPR003108">
    <property type="entry name" value="GAR_dom"/>
</dbReference>
<dbReference type="STRING" id="94237.ENSMMOP00000023080"/>
<dbReference type="GO" id="GO:0051764">
    <property type="term" value="P:actin crosslink formation"/>
    <property type="evidence" value="ECO:0007669"/>
    <property type="project" value="TreeGrafter"/>
</dbReference>
<comment type="subcellular location">
    <subcellularLocation>
        <location evidence="1">Cytoplasm</location>
        <location evidence="1">Cytoskeleton</location>
    </subcellularLocation>
</comment>
<feature type="compositionally biased region" description="Low complexity" evidence="5">
    <location>
        <begin position="610"/>
        <end position="624"/>
    </location>
</feature>
<feature type="compositionally biased region" description="Polar residues" evidence="5">
    <location>
        <begin position="1049"/>
        <end position="1058"/>
    </location>
</feature>
<dbReference type="CDD" id="cd21268">
    <property type="entry name" value="CH_GAS2L1_2"/>
    <property type="match status" value="1"/>
</dbReference>
<dbReference type="AlphaFoldDB" id="A0A3Q3X4N9"/>
<accession>A0A3Q3X4N9</accession>
<evidence type="ECO:0000259" key="6">
    <source>
        <dbReference type="PROSITE" id="PS50021"/>
    </source>
</evidence>
<evidence type="ECO:0000259" key="7">
    <source>
        <dbReference type="PROSITE" id="PS51460"/>
    </source>
</evidence>
<keyword evidence="3" id="KW-0206">Cytoskeleton</keyword>
<dbReference type="GO" id="GO:0005737">
    <property type="term" value="C:cytoplasm"/>
    <property type="evidence" value="ECO:0007669"/>
    <property type="project" value="TreeGrafter"/>
</dbReference>
<dbReference type="GO" id="GO:0001578">
    <property type="term" value="P:microtubule bundle formation"/>
    <property type="evidence" value="ECO:0007669"/>
    <property type="project" value="TreeGrafter"/>
</dbReference>
<evidence type="ECO:0000256" key="5">
    <source>
        <dbReference type="SAM" id="MobiDB-lite"/>
    </source>
</evidence>
<dbReference type="PANTHER" id="PTHR46756">
    <property type="entry name" value="TRANSGELIN"/>
    <property type="match status" value="1"/>
</dbReference>
<feature type="region of interest" description="Disordered" evidence="5">
    <location>
        <begin position="839"/>
        <end position="862"/>
    </location>
</feature>
<organism evidence="8 9">
    <name type="scientific">Mola mola</name>
    <name type="common">Ocean sunfish</name>
    <name type="synonym">Tetraodon mola</name>
    <dbReference type="NCBI Taxonomy" id="94237"/>
    <lineage>
        <taxon>Eukaryota</taxon>
        <taxon>Metazoa</taxon>
        <taxon>Chordata</taxon>
        <taxon>Craniata</taxon>
        <taxon>Vertebrata</taxon>
        <taxon>Euteleostomi</taxon>
        <taxon>Actinopterygii</taxon>
        <taxon>Neopterygii</taxon>
        <taxon>Teleostei</taxon>
        <taxon>Neoteleostei</taxon>
        <taxon>Acanthomorphata</taxon>
        <taxon>Eupercaria</taxon>
        <taxon>Tetraodontiformes</taxon>
        <taxon>Molidae</taxon>
        <taxon>Mola</taxon>
    </lineage>
</organism>
<evidence type="ECO:0000256" key="2">
    <source>
        <dbReference type="ARBA" id="ARBA00022490"/>
    </source>
</evidence>
<evidence type="ECO:0000313" key="9">
    <source>
        <dbReference type="Proteomes" id="UP000261620"/>
    </source>
</evidence>
<feature type="compositionally biased region" description="Polar residues" evidence="5">
    <location>
        <begin position="595"/>
        <end position="604"/>
    </location>
</feature>
<dbReference type="InterPro" id="IPR001715">
    <property type="entry name" value="CH_dom"/>
</dbReference>
<dbReference type="SMART" id="SM00243">
    <property type="entry name" value="GAS2"/>
    <property type="match status" value="1"/>
</dbReference>
<dbReference type="InterPro" id="IPR036872">
    <property type="entry name" value="CH_dom_sf"/>
</dbReference>
<dbReference type="InterPro" id="IPR036534">
    <property type="entry name" value="GAR_dom_sf"/>
</dbReference>
<dbReference type="GO" id="GO:0031110">
    <property type="term" value="P:regulation of microtubule polymerization or depolymerization"/>
    <property type="evidence" value="ECO:0007669"/>
    <property type="project" value="TreeGrafter"/>
</dbReference>
<feature type="region of interest" description="Disordered" evidence="5">
    <location>
        <begin position="181"/>
        <end position="213"/>
    </location>
</feature>
<protein>
    <submittedName>
        <fullName evidence="8">Uncharacterized protein</fullName>
    </submittedName>
</protein>
<reference evidence="8" key="2">
    <citation type="submission" date="2025-09" db="UniProtKB">
        <authorList>
            <consortium name="Ensembl"/>
        </authorList>
    </citation>
    <scope>IDENTIFICATION</scope>
</reference>
<dbReference type="Proteomes" id="UP000261620">
    <property type="component" value="Unplaced"/>
</dbReference>
<feature type="compositionally biased region" description="Polar residues" evidence="5">
    <location>
        <begin position="539"/>
        <end position="554"/>
    </location>
</feature>
<dbReference type="GO" id="GO:0008093">
    <property type="term" value="F:cytoskeletal anchor activity"/>
    <property type="evidence" value="ECO:0007669"/>
    <property type="project" value="TreeGrafter"/>
</dbReference>
<feature type="compositionally biased region" description="Pro residues" evidence="5">
    <location>
        <begin position="927"/>
        <end position="941"/>
    </location>
</feature>
<feature type="region of interest" description="Disordered" evidence="5">
    <location>
        <begin position="1073"/>
        <end position="1099"/>
    </location>
</feature>
<feature type="region of interest" description="Disordered" evidence="5">
    <location>
        <begin position="310"/>
        <end position="707"/>
    </location>
</feature>
<evidence type="ECO:0000256" key="1">
    <source>
        <dbReference type="ARBA" id="ARBA00004245"/>
    </source>
</evidence>
<feature type="compositionally biased region" description="Basic and acidic residues" evidence="5">
    <location>
        <begin position="462"/>
        <end position="474"/>
    </location>
</feature>
<evidence type="ECO:0000313" key="8">
    <source>
        <dbReference type="Ensembl" id="ENSMMOP00000023080.1"/>
    </source>
</evidence>
<dbReference type="SUPFAM" id="SSF143575">
    <property type="entry name" value="GAS2 domain-like"/>
    <property type="match status" value="1"/>
</dbReference>
<dbReference type="GO" id="GO:0035371">
    <property type="term" value="C:microtubule plus-end"/>
    <property type="evidence" value="ECO:0007669"/>
    <property type="project" value="TreeGrafter"/>
</dbReference>
<feature type="compositionally biased region" description="Low complexity" evidence="5">
    <location>
        <begin position="310"/>
        <end position="327"/>
    </location>
</feature>
<dbReference type="GO" id="GO:0005884">
    <property type="term" value="C:actin filament"/>
    <property type="evidence" value="ECO:0007669"/>
    <property type="project" value="TreeGrafter"/>
</dbReference>
<feature type="compositionally biased region" description="Polar residues" evidence="5">
    <location>
        <begin position="945"/>
        <end position="954"/>
    </location>
</feature>
<dbReference type="GO" id="GO:0008017">
    <property type="term" value="F:microtubule binding"/>
    <property type="evidence" value="ECO:0007669"/>
    <property type="project" value="InterPro"/>
</dbReference>
<evidence type="ECO:0000256" key="3">
    <source>
        <dbReference type="ARBA" id="ARBA00023212"/>
    </source>
</evidence>
<dbReference type="GO" id="GO:0051015">
    <property type="term" value="F:actin filament binding"/>
    <property type="evidence" value="ECO:0007669"/>
    <property type="project" value="TreeGrafter"/>
</dbReference>
<feature type="compositionally biased region" description="Basic and acidic residues" evidence="5">
    <location>
        <begin position="979"/>
        <end position="1021"/>
    </location>
</feature>
<dbReference type="SUPFAM" id="SSF47576">
    <property type="entry name" value="Calponin-homology domain, CH-domain"/>
    <property type="match status" value="1"/>
</dbReference>
<dbReference type="GO" id="GO:1904825">
    <property type="term" value="P:protein localization to microtubule plus-end"/>
    <property type="evidence" value="ECO:0007669"/>
    <property type="project" value="TreeGrafter"/>
</dbReference>
<feature type="domain" description="GAR" evidence="7">
    <location>
        <begin position="226"/>
        <end position="298"/>
    </location>
</feature>
<feature type="domain" description="Calponin-homology (CH)" evidence="6">
    <location>
        <begin position="26"/>
        <end position="154"/>
    </location>
</feature>
<dbReference type="SMART" id="SM00033">
    <property type="entry name" value="CH"/>
    <property type="match status" value="1"/>
</dbReference>
<feature type="compositionally biased region" description="Basic and acidic residues" evidence="5">
    <location>
        <begin position="392"/>
        <end position="409"/>
    </location>
</feature>
<evidence type="ECO:0000256" key="4">
    <source>
        <dbReference type="ARBA" id="ARBA00038441"/>
    </source>
</evidence>
<dbReference type="GO" id="GO:0001725">
    <property type="term" value="C:stress fiber"/>
    <property type="evidence" value="ECO:0007669"/>
    <property type="project" value="TreeGrafter"/>
</dbReference>
<feature type="compositionally biased region" description="Gly residues" evidence="5">
    <location>
        <begin position="428"/>
        <end position="451"/>
    </location>
</feature>
<dbReference type="Gene3D" id="1.10.418.10">
    <property type="entry name" value="Calponin-like domain"/>
    <property type="match status" value="1"/>
</dbReference>
<dbReference type="PANTHER" id="PTHR46756:SF25">
    <property type="entry name" value="GAS2-LIKE PROTEIN 1"/>
    <property type="match status" value="1"/>
</dbReference>
<keyword evidence="9" id="KW-1185">Reference proteome</keyword>
<comment type="similarity">
    <text evidence="4">Belongs to the GAS2 family.</text>
</comment>
<dbReference type="OMA" id="GPHWRND"/>
<feature type="region of interest" description="Disordered" evidence="5">
    <location>
        <begin position="893"/>
        <end position="1058"/>
    </location>
</feature>
<feature type="region of interest" description="Disordered" evidence="5">
    <location>
        <begin position="727"/>
        <end position="800"/>
    </location>
</feature>
<dbReference type="Gene3D" id="3.30.920.20">
    <property type="entry name" value="Gas2-like domain"/>
    <property type="match status" value="1"/>
</dbReference>
<dbReference type="Pfam" id="PF00307">
    <property type="entry name" value="CH"/>
    <property type="match status" value="1"/>
</dbReference>
<feature type="compositionally biased region" description="Low complexity" evidence="5">
    <location>
        <begin position="354"/>
        <end position="377"/>
    </location>
</feature>
<dbReference type="PROSITE" id="PS50021">
    <property type="entry name" value="CH"/>
    <property type="match status" value="1"/>
</dbReference>
<name>A0A3Q3X4N9_MOLML</name>
<dbReference type="Ensembl" id="ENSMMOT00000023465.1">
    <property type="protein sequence ID" value="ENSMMOP00000023080.1"/>
    <property type="gene ID" value="ENSMMOG00000017564.1"/>
</dbReference>